<dbReference type="NCBIfam" id="NF040946">
    <property type="entry name" value="PSII_PsbP"/>
    <property type="match status" value="1"/>
</dbReference>
<dbReference type="SUPFAM" id="SSF55724">
    <property type="entry name" value="Mog1p/PsbP-like"/>
    <property type="match status" value="1"/>
</dbReference>
<feature type="domain" description="PsbP C-terminal" evidence="2">
    <location>
        <begin position="90"/>
        <end position="246"/>
    </location>
</feature>
<dbReference type="PANTHER" id="PTHR31407:SF3">
    <property type="entry name" value="PSBP DOMAIN-CONTAINING PROTEIN 2, CHLOROPLASTIC"/>
    <property type="match status" value="1"/>
</dbReference>
<dbReference type="GO" id="GO:0019898">
    <property type="term" value="C:extrinsic component of membrane"/>
    <property type="evidence" value="ECO:0007669"/>
    <property type="project" value="InterPro"/>
</dbReference>
<dbReference type="Pfam" id="PF01789">
    <property type="entry name" value="PsbP"/>
    <property type="match status" value="1"/>
</dbReference>
<gene>
    <name evidence="3" type="ORF">LVIROSA_LOCUS14947</name>
</gene>
<keyword evidence="4" id="KW-1185">Reference proteome</keyword>
<accession>A0AAU9MTN6</accession>
<evidence type="ECO:0000313" key="4">
    <source>
        <dbReference type="Proteomes" id="UP001157418"/>
    </source>
</evidence>
<organism evidence="3 4">
    <name type="scientific">Lactuca virosa</name>
    <dbReference type="NCBI Taxonomy" id="75947"/>
    <lineage>
        <taxon>Eukaryota</taxon>
        <taxon>Viridiplantae</taxon>
        <taxon>Streptophyta</taxon>
        <taxon>Embryophyta</taxon>
        <taxon>Tracheophyta</taxon>
        <taxon>Spermatophyta</taxon>
        <taxon>Magnoliopsida</taxon>
        <taxon>eudicotyledons</taxon>
        <taxon>Gunneridae</taxon>
        <taxon>Pentapetalae</taxon>
        <taxon>asterids</taxon>
        <taxon>campanulids</taxon>
        <taxon>Asterales</taxon>
        <taxon>Asteraceae</taxon>
        <taxon>Cichorioideae</taxon>
        <taxon>Cichorieae</taxon>
        <taxon>Lactucinae</taxon>
        <taxon>Lactuca</taxon>
    </lineage>
</organism>
<comment type="caution">
    <text evidence="3">The sequence shown here is derived from an EMBL/GenBank/DDBJ whole genome shotgun (WGS) entry which is preliminary data.</text>
</comment>
<protein>
    <recommendedName>
        <fullName evidence="2">PsbP C-terminal domain-containing protein</fullName>
    </recommendedName>
</protein>
<dbReference type="PANTHER" id="PTHR31407">
    <property type="match status" value="1"/>
</dbReference>
<proteinExistence type="predicted"/>
<dbReference type="InterPro" id="IPR002683">
    <property type="entry name" value="PsbP_C"/>
</dbReference>
<feature type="region of interest" description="Disordered" evidence="1">
    <location>
        <begin position="18"/>
        <end position="51"/>
    </location>
</feature>
<reference evidence="3 4" key="1">
    <citation type="submission" date="2022-01" db="EMBL/GenBank/DDBJ databases">
        <authorList>
            <person name="Xiong W."/>
            <person name="Schranz E."/>
        </authorList>
    </citation>
    <scope>NUCLEOTIDE SEQUENCE [LARGE SCALE GENOMIC DNA]</scope>
</reference>
<dbReference type="GO" id="GO:0009654">
    <property type="term" value="C:photosystem II oxygen evolving complex"/>
    <property type="evidence" value="ECO:0007669"/>
    <property type="project" value="InterPro"/>
</dbReference>
<evidence type="ECO:0000313" key="3">
    <source>
        <dbReference type="EMBL" id="CAH1427983.1"/>
    </source>
</evidence>
<dbReference type="GO" id="GO:0005509">
    <property type="term" value="F:calcium ion binding"/>
    <property type="evidence" value="ECO:0007669"/>
    <property type="project" value="InterPro"/>
</dbReference>
<dbReference type="AlphaFoldDB" id="A0AAU9MTN6"/>
<sequence length="256" mass="28343">MISSSCFSLVKINPTTQPTIVNASNSTSPHSPPLSNLQRPTSSNHNNRLPIQPTRRNLLNISILTIIASPISPFLSSTSTWAQTQEYLELESYTDTNEGFTLLRPTPWTKVEKAGATALFEDPSKGGNNIGVVVTPVRLTSLREFGDPQFVANKLIQAEKRKESTKDVEIISSSERGGQKGDDVQVYEFEYKLDSTRGGVKRVFSAAFVASKKLYLLNIAYSDNPEKPLDDHTRMILEQVLHSFHVISPPLVNSQV</sequence>
<dbReference type="GO" id="GO:0015979">
    <property type="term" value="P:photosynthesis"/>
    <property type="evidence" value="ECO:0007669"/>
    <property type="project" value="InterPro"/>
</dbReference>
<evidence type="ECO:0000259" key="2">
    <source>
        <dbReference type="Pfam" id="PF01789"/>
    </source>
</evidence>
<name>A0AAU9MTN6_9ASTR</name>
<dbReference type="Proteomes" id="UP001157418">
    <property type="component" value="Unassembled WGS sequence"/>
</dbReference>
<dbReference type="EMBL" id="CAKMRJ010002223">
    <property type="protein sequence ID" value="CAH1427983.1"/>
    <property type="molecule type" value="Genomic_DNA"/>
</dbReference>
<evidence type="ECO:0000256" key="1">
    <source>
        <dbReference type="SAM" id="MobiDB-lite"/>
    </source>
</evidence>
<dbReference type="Gene3D" id="3.40.1000.10">
    <property type="entry name" value="Mog1/PsbP, alpha/beta/alpha sandwich"/>
    <property type="match status" value="1"/>
</dbReference>
<dbReference type="InterPro" id="IPR016123">
    <property type="entry name" value="Mog1/PsbP_a/b/a-sand"/>
</dbReference>